<evidence type="ECO:0000256" key="18">
    <source>
        <dbReference type="ARBA" id="ARBA00023209"/>
    </source>
</evidence>
<evidence type="ECO:0000256" key="5">
    <source>
        <dbReference type="ARBA" id="ARBA00022475"/>
    </source>
</evidence>
<dbReference type="GO" id="GO:0005524">
    <property type="term" value="F:ATP binding"/>
    <property type="evidence" value="ECO:0007669"/>
    <property type="project" value="UniProtKB-KW"/>
</dbReference>
<keyword evidence="8 24" id="KW-0808">Transferase</keyword>
<dbReference type="EMBL" id="FPLD01000036">
    <property type="protein sequence ID" value="SGY89486.1"/>
    <property type="molecule type" value="Genomic_DNA"/>
</dbReference>
<keyword evidence="19 24" id="KW-1208">Phospholipid metabolism</keyword>
<evidence type="ECO:0000256" key="8">
    <source>
        <dbReference type="ARBA" id="ARBA00022679"/>
    </source>
</evidence>
<evidence type="ECO:0000313" key="28">
    <source>
        <dbReference type="Proteomes" id="UP000183794"/>
    </source>
</evidence>
<dbReference type="PROSITE" id="PS01069">
    <property type="entry name" value="DAGK_PROKAR"/>
    <property type="match status" value="1"/>
</dbReference>
<evidence type="ECO:0000256" key="3">
    <source>
        <dbReference type="ARBA" id="ARBA00012133"/>
    </source>
</evidence>
<keyword evidence="14 23" id="KW-0460">Magnesium</keyword>
<reference evidence="26 28" key="2">
    <citation type="submission" date="2016-11" db="EMBL/GenBank/DDBJ databases">
        <authorList>
            <person name="Jaros S."/>
            <person name="Januszkiewicz K."/>
            <person name="Wedrychowicz H."/>
        </authorList>
    </citation>
    <scope>NUCLEOTIDE SEQUENCE [LARGE SCALE GENOMIC DNA]</scope>
    <source>
        <strain evidence="26">NVI 5450</strain>
    </source>
</reference>
<gene>
    <name evidence="25" type="ORF">MT2528_1028</name>
    <name evidence="26" type="ORF">NVI5450_0999</name>
</gene>
<evidence type="ECO:0000256" key="16">
    <source>
        <dbReference type="ARBA" id="ARBA00023098"/>
    </source>
</evidence>
<evidence type="ECO:0000313" key="25">
    <source>
        <dbReference type="EMBL" id="SGY86377.1"/>
    </source>
</evidence>
<evidence type="ECO:0000256" key="20">
    <source>
        <dbReference type="PIRSR" id="PIRSR600829-1"/>
    </source>
</evidence>
<feature type="binding site" evidence="22">
    <location>
        <position position="40"/>
    </location>
    <ligand>
        <name>ATP</name>
        <dbReference type="ChEBI" id="CHEBI:30616"/>
    </ligand>
</feature>
<dbReference type="AlphaFoldDB" id="A0A1L0AP12"/>
<reference evidence="25 27" key="1">
    <citation type="submission" date="2016-11" db="EMBL/GenBank/DDBJ databases">
        <authorList>
            <person name="Klemetsen T."/>
        </authorList>
    </citation>
    <scope>NUCLEOTIDE SEQUENCE [LARGE SCALE GENOMIC DNA]</scope>
    <source>
        <strain evidence="25">MT 2528</strain>
    </source>
</reference>
<evidence type="ECO:0000256" key="13">
    <source>
        <dbReference type="ARBA" id="ARBA00022840"/>
    </source>
</evidence>
<dbReference type="CDD" id="cd14264">
    <property type="entry name" value="DAGK_IM"/>
    <property type="match status" value="1"/>
</dbReference>
<keyword evidence="16 24" id="KW-0443">Lipid metabolism</keyword>
<accession>A0A1L0AP12</accession>
<dbReference type="Gene3D" id="1.10.287.3610">
    <property type="match status" value="1"/>
</dbReference>
<feature type="binding site" evidence="21">
    <location>
        <position position="21"/>
    </location>
    <ligand>
        <name>substrate</name>
    </ligand>
</feature>
<keyword evidence="17 24" id="KW-0472">Membrane</keyword>
<evidence type="ECO:0000256" key="17">
    <source>
        <dbReference type="ARBA" id="ARBA00023136"/>
    </source>
</evidence>
<dbReference type="GeneID" id="61294765"/>
<dbReference type="PANTHER" id="PTHR34299">
    <property type="entry name" value="DIACYLGLYCEROL KINASE"/>
    <property type="match status" value="1"/>
</dbReference>
<feature type="binding site" evidence="22">
    <location>
        <begin position="97"/>
        <end position="99"/>
    </location>
    <ligand>
        <name>ATP</name>
        <dbReference type="ChEBI" id="CHEBI:30616"/>
    </ligand>
</feature>
<keyword evidence="10 23" id="KW-0479">Metal-binding</keyword>
<sequence>MKQSRPLNQQGGKPGYTGFKRIFKATGYSMKGLRAAIKYESGVRQELLLLLIFTPVALMLDVTNVEKILLVGTLVLVLIVELLNSAVESTVDRIGSEYHELSGRAKDIGSAAVFVSLCLAIFVWFMIVVL</sequence>
<feature type="active site" description="Proton acceptor" evidence="20">
    <location>
        <position position="81"/>
    </location>
</feature>
<feature type="transmembrane region" description="Helical" evidence="24">
    <location>
        <begin position="68"/>
        <end position="87"/>
    </location>
</feature>
<dbReference type="GO" id="GO:0006654">
    <property type="term" value="P:phosphatidic acid biosynthetic process"/>
    <property type="evidence" value="ECO:0007669"/>
    <property type="project" value="InterPro"/>
</dbReference>
<protein>
    <recommendedName>
        <fullName evidence="4 24">Diacylglycerol kinase</fullName>
        <ecNumber evidence="3 24">2.7.1.107</ecNumber>
    </recommendedName>
</protein>
<comment type="function">
    <text evidence="24">Catalyzes the ATP-dependent phosphorylation of sn-l,2-diacylglycerol (DAG) to phosphatidic acid. Involved in the recycling of diacylglycerol produced as a by-product during membrane-derived oligosaccharide (MDO) biosynthesis.</text>
</comment>
<feature type="transmembrane region" description="Helical" evidence="24">
    <location>
        <begin position="47"/>
        <end position="62"/>
    </location>
</feature>
<comment type="cofactor">
    <cofactor evidence="23">
        <name>Mg(2+)</name>
        <dbReference type="ChEBI" id="CHEBI:18420"/>
    </cofactor>
    <text evidence="23">Mn(2+), Zn(2+), Cd(2+) and Co(2+) support activity to lesser extents.</text>
</comment>
<evidence type="ECO:0000256" key="12">
    <source>
        <dbReference type="ARBA" id="ARBA00022777"/>
    </source>
</evidence>
<evidence type="ECO:0000256" key="9">
    <source>
        <dbReference type="ARBA" id="ARBA00022692"/>
    </source>
</evidence>
<feature type="transmembrane region" description="Helical" evidence="24">
    <location>
        <begin position="108"/>
        <end position="127"/>
    </location>
</feature>
<keyword evidence="5" id="KW-1003">Cell membrane</keyword>
<evidence type="ECO:0000256" key="7">
    <source>
        <dbReference type="ARBA" id="ARBA00022519"/>
    </source>
</evidence>
<dbReference type="EC" id="2.7.1.107" evidence="3 24"/>
<keyword evidence="18" id="KW-0594">Phospholipid biosynthesis</keyword>
<dbReference type="PANTHER" id="PTHR34299:SF1">
    <property type="entry name" value="DIACYLGLYCEROL KINASE"/>
    <property type="match status" value="1"/>
</dbReference>
<evidence type="ECO:0000313" key="27">
    <source>
        <dbReference type="Proteomes" id="UP000182660"/>
    </source>
</evidence>
<evidence type="ECO:0000256" key="11">
    <source>
        <dbReference type="ARBA" id="ARBA00022741"/>
    </source>
</evidence>
<evidence type="ECO:0000256" key="21">
    <source>
        <dbReference type="PIRSR" id="PIRSR600829-2"/>
    </source>
</evidence>
<feature type="binding site" evidence="22">
    <location>
        <position position="88"/>
    </location>
    <ligand>
        <name>ATP</name>
        <dbReference type="ChEBI" id="CHEBI:30616"/>
    </ligand>
</feature>
<dbReference type="Pfam" id="PF01219">
    <property type="entry name" value="DAGK_prokar"/>
    <property type="match status" value="1"/>
</dbReference>
<dbReference type="RefSeq" id="WP_075471272.1">
    <property type="nucleotide sequence ID" value="NZ_CAWQZC010000050.1"/>
</dbReference>
<keyword evidence="9 24" id="KW-0812">Transmembrane</keyword>
<keyword evidence="13 22" id="KW-0067">ATP-binding</keyword>
<evidence type="ECO:0000256" key="24">
    <source>
        <dbReference type="RuleBase" id="RU363065"/>
    </source>
</evidence>
<evidence type="ECO:0000256" key="6">
    <source>
        <dbReference type="ARBA" id="ARBA00022516"/>
    </source>
</evidence>
<dbReference type="InterPro" id="IPR033718">
    <property type="entry name" value="DAGK_prok"/>
</dbReference>
<feature type="binding site" evidence="23">
    <location>
        <position position="88"/>
    </location>
    <ligand>
        <name>a divalent metal cation</name>
        <dbReference type="ChEBI" id="CHEBI:60240"/>
    </ligand>
</feature>
<evidence type="ECO:0000256" key="14">
    <source>
        <dbReference type="ARBA" id="ARBA00022842"/>
    </source>
</evidence>
<dbReference type="GO" id="GO:0046872">
    <property type="term" value="F:metal ion binding"/>
    <property type="evidence" value="ECO:0007669"/>
    <property type="project" value="UniProtKB-KW"/>
</dbReference>
<dbReference type="EMBL" id="FPLJ01000030">
    <property type="protein sequence ID" value="SGY86377.1"/>
    <property type="molecule type" value="Genomic_DNA"/>
</dbReference>
<keyword evidence="6" id="KW-0444">Lipid biosynthesis</keyword>
<dbReference type="InterPro" id="IPR000829">
    <property type="entry name" value="DAGK"/>
</dbReference>
<organism evidence="26 28">
    <name type="scientific">Moritella viscosa</name>
    <dbReference type="NCBI Taxonomy" id="80854"/>
    <lineage>
        <taxon>Bacteria</taxon>
        <taxon>Pseudomonadati</taxon>
        <taxon>Pseudomonadota</taxon>
        <taxon>Gammaproteobacteria</taxon>
        <taxon>Alteromonadales</taxon>
        <taxon>Moritellaceae</taxon>
        <taxon>Moritella</taxon>
    </lineage>
</organism>
<keyword evidence="15 24" id="KW-1133">Transmembrane helix</keyword>
<evidence type="ECO:0000256" key="2">
    <source>
        <dbReference type="ARBA" id="ARBA00005967"/>
    </source>
</evidence>
<keyword evidence="7 24" id="KW-0997">Cell inner membrane</keyword>
<feature type="binding site" evidence="21">
    <location>
        <position position="81"/>
    </location>
    <ligand>
        <name>substrate</name>
    </ligand>
</feature>
<proteinExistence type="inferred from homology"/>
<evidence type="ECO:0000313" key="26">
    <source>
        <dbReference type="EMBL" id="SGY89486.1"/>
    </source>
</evidence>
<evidence type="ECO:0000256" key="1">
    <source>
        <dbReference type="ARBA" id="ARBA00004429"/>
    </source>
</evidence>
<feature type="binding site" evidence="21">
    <location>
        <position position="110"/>
    </location>
    <ligand>
        <name>substrate</name>
    </ligand>
</feature>
<evidence type="ECO:0000256" key="19">
    <source>
        <dbReference type="ARBA" id="ARBA00023264"/>
    </source>
</evidence>
<dbReference type="Proteomes" id="UP000182660">
    <property type="component" value="Unassembled WGS sequence"/>
</dbReference>
<evidence type="ECO:0000256" key="22">
    <source>
        <dbReference type="PIRSR" id="PIRSR600829-3"/>
    </source>
</evidence>
<evidence type="ECO:0000256" key="4">
    <source>
        <dbReference type="ARBA" id="ARBA00017575"/>
    </source>
</evidence>
<comment type="catalytic activity">
    <reaction evidence="24">
        <text>a 1,2-diacyl-sn-glycerol + ATP = a 1,2-diacyl-sn-glycero-3-phosphate + ADP + H(+)</text>
        <dbReference type="Rhea" id="RHEA:10272"/>
        <dbReference type="ChEBI" id="CHEBI:15378"/>
        <dbReference type="ChEBI" id="CHEBI:17815"/>
        <dbReference type="ChEBI" id="CHEBI:30616"/>
        <dbReference type="ChEBI" id="CHEBI:58608"/>
        <dbReference type="ChEBI" id="CHEBI:456216"/>
        <dbReference type="EC" id="2.7.1.107"/>
    </reaction>
</comment>
<keyword evidence="11 22" id="KW-0547">Nucleotide-binding</keyword>
<dbReference type="GO" id="GO:0004143">
    <property type="term" value="F:ATP-dependent diacylglycerol kinase activity"/>
    <property type="evidence" value="ECO:0007669"/>
    <property type="project" value="UniProtKB-EC"/>
</dbReference>
<comment type="similarity">
    <text evidence="2 24">Belongs to the bacterial diacylglycerol kinase family.</text>
</comment>
<evidence type="ECO:0000256" key="23">
    <source>
        <dbReference type="PIRSR" id="PIRSR600829-4"/>
    </source>
</evidence>
<feature type="binding site" evidence="22">
    <location>
        <begin position="106"/>
        <end position="107"/>
    </location>
    <ligand>
        <name>ATP</name>
        <dbReference type="ChEBI" id="CHEBI:30616"/>
    </ligand>
</feature>
<comment type="subcellular location">
    <subcellularLocation>
        <location evidence="1 24">Cell inner membrane</location>
        <topology evidence="1 24">Multi-pass membrane protein</topology>
    </subcellularLocation>
</comment>
<dbReference type="InterPro" id="IPR036945">
    <property type="entry name" value="DAGK_sf"/>
</dbReference>
<dbReference type="GO" id="GO:0005886">
    <property type="term" value="C:plasma membrane"/>
    <property type="evidence" value="ECO:0007669"/>
    <property type="project" value="UniProtKB-SubCell"/>
</dbReference>
<keyword evidence="12 24" id="KW-0418">Kinase</keyword>
<evidence type="ECO:0000256" key="10">
    <source>
        <dbReference type="ARBA" id="ARBA00022723"/>
    </source>
</evidence>
<feature type="binding site" evidence="23">
    <location>
        <position position="40"/>
    </location>
    <ligand>
        <name>a divalent metal cation</name>
        <dbReference type="ChEBI" id="CHEBI:60240"/>
    </ligand>
</feature>
<feature type="binding site" evidence="22">
    <location>
        <position position="21"/>
    </location>
    <ligand>
        <name>ATP</name>
        <dbReference type="ChEBI" id="CHEBI:30616"/>
    </ligand>
</feature>
<keyword evidence="27" id="KW-1185">Reference proteome</keyword>
<dbReference type="OrthoDB" id="9796011at2"/>
<evidence type="ECO:0000256" key="15">
    <source>
        <dbReference type="ARBA" id="ARBA00022989"/>
    </source>
</evidence>
<dbReference type="Proteomes" id="UP000183794">
    <property type="component" value="Unassembled WGS sequence"/>
</dbReference>
<feature type="binding site" evidence="22">
    <location>
        <position position="28"/>
    </location>
    <ligand>
        <name>ATP</name>
        <dbReference type="ChEBI" id="CHEBI:30616"/>
    </ligand>
</feature>
<name>A0A1L0AP12_9GAMM</name>